<dbReference type="InterPro" id="IPR006311">
    <property type="entry name" value="TAT_signal"/>
</dbReference>
<keyword evidence="1" id="KW-0732">Signal</keyword>
<organism evidence="2 3">
    <name type="scientific">Polyangium fumosum</name>
    <dbReference type="NCBI Taxonomy" id="889272"/>
    <lineage>
        <taxon>Bacteria</taxon>
        <taxon>Pseudomonadati</taxon>
        <taxon>Myxococcota</taxon>
        <taxon>Polyangia</taxon>
        <taxon>Polyangiales</taxon>
        <taxon>Polyangiaceae</taxon>
        <taxon>Polyangium</taxon>
    </lineage>
</organism>
<dbReference type="RefSeq" id="WP_136933684.1">
    <property type="nucleotide sequence ID" value="NZ_SSMQ01000052.1"/>
</dbReference>
<comment type="caution">
    <text evidence="2">The sequence shown here is derived from an EMBL/GenBank/DDBJ whole genome shotgun (WGS) entry which is preliminary data.</text>
</comment>
<dbReference type="SUPFAM" id="SSF52833">
    <property type="entry name" value="Thioredoxin-like"/>
    <property type="match status" value="1"/>
</dbReference>
<reference evidence="2 3" key="1">
    <citation type="submission" date="2019-04" db="EMBL/GenBank/DDBJ databases">
        <authorList>
            <person name="Li Y."/>
            <person name="Wang J."/>
        </authorList>
    </citation>
    <scope>NUCLEOTIDE SEQUENCE [LARGE SCALE GENOMIC DNA]</scope>
    <source>
        <strain evidence="2 3">DSM 14668</strain>
    </source>
</reference>
<evidence type="ECO:0000313" key="3">
    <source>
        <dbReference type="Proteomes" id="UP000309215"/>
    </source>
</evidence>
<dbReference type="InterPro" id="IPR036249">
    <property type="entry name" value="Thioredoxin-like_sf"/>
</dbReference>
<dbReference type="EMBL" id="SSMQ01000052">
    <property type="protein sequence ID" value="TKC99883.1"/>
    <property type="molecule type" value="Genomic_DNA"/>
</dbReference>
<sequence length="73" mass="7601">MSAPIRAPRRLFLLGAALLAFAAGCNLKTRGPALAASAQAPAFSLPSHTGETVTLASLTQKGPAVVVFYRGYW</sequence>
<gene>
    <name evidence="2" type="ORF">E8A74_36325</name>
</gene>
<name>A0A4U1J032_9BACT</name>
<dbReference type="PROSITE" id="PS51257">
    <property type="entry name" value="PROKAR_LIPOPROTEIN"/>
    <property type="match status" value="1"/>
</dbReference>
<dbReference type="Proteomes" id="UP000309215">
    <property type="component" value="Unassembled WGS sequence"/>
</dbReference>
<dbReference type="PROSITE" id="PS51318">
    <property type="entry name" value="TAT"/>
    <property type="match status" value="1"/>
</dbReference>
<feature type="chain" id="PRO_5020487314" evidence="1">
    <location>
        <begin position="23"/>
        <end position="73"/>
    </location>
</feature>
<evidence type="ECO:0000313" key="2">
    <source>
        <dbReference type="EMBL" id="TKC99883.1"/>
    </source>
</evidence>
<proteinExistence type="predicted"/>
<keyword evidence="3" id="KW-1185">Reference proteome</keyword>
<dbReference type="AlphaFoldDB" id="A0A4U1J032"/>
<accession>A0A4U1J032</accession>
<feature type="signal peptide" evidence="1">
    <location>
        <begin position="1"/>
        <end position="22"/>
    </location>
</feature>
<protein>
    <submittedName>
        <fullName evidence="2">Redoxin domain-containing protein</fullName>
    </submittedName>
</protein>
<evidence type="ECO:0000256" key="1">
    <source>
        <dbReference type="SAM" id="SignalP"/>
    </source>
</evidence>
<dbReference type="Gene3D" id="3.40.30.10">
    <property type="entry name" value="Glutaredoxin"/>
    <property type="match status" value="1"/>
</dbReference>